<protein>
    <submittedName>
        <fullName evidence="2">Wiskott-Aldrich syndrome protein family member 3</fullName>
    </submittedName>
</protein>
<comment type="caution">
    <text evidence="2">The sequence shown here is derived from an EMBL/GenBank/DDBJ whole genome shotgun (WGS) entry which is preliminary data.</text>
</comment>
<dbReference type="PANTHER" id="PTHR23039:SF3">
    <property type="entry name" value="NHS-LIKE PROTEIN 1"/>
    <property type="match status" value="1"/>
</dbReference>
<feature type="compositionally biased region" description="Basic and acidic residues" evidence="1">
    <location>
        <begin position="117"/>
        <end position="127"/>
    </location>
</feature>
<dbReference type="AlphaFoldDB" id="A0A4Z2HSW2"/>
<dbReference type="EMBL" id="SRLO01000187">
    <property type="protein sequence ID" value="TNN68641.1"/>
    <property type="molecule type" value="Genomic_DNA"/>
</dbReference>
<evidence type="ECO:0000256" key="1">
    <source>
        <dbReference type="SAM" id="MobiDB-lite"/>
    </source>
</evidence>
<evidence type="ECO:0000313" key="3">
    <source>
        <dbReference type="Proteomes" id="UP000314294"/>
    </source>
</evidence>
<feature type="compositionally biased region" description="Basic residues" evidence="1">
    <location>
        <begin position="163"/>
        <end position="172"/>
    </location>
</feature>
<keyword evidence="3" id="KW-1185">Reference proteome</keyword>
<gene>
    <name evidence="2" type="primary">Wasf3_1</name>
    <name evidence="2" type="ORF">EYF80_021155</name>
</gene>
<feature type="region of interest" description="Disordered" evidence="1">
    <location>
        <begin position="163"/>
        <end position="196"/>
    </location>
</feature>
<sequence length="216" mass="24776">MPFHQRTIEPRRVARLSARDGWTPREEPGTRKLRRPVLFSSLDEVGCHTLTNMIYQLSDLSRHASDIFLAIEMEAGMVFRRSCRIQGRLQKLQVEIRKLDAKKTKIHLQRTCVRADDPDLITERGTEEPSDEPTGHAASPGQQLSRADSIHVTIATLGFRGHRRHTKTGSRLRGRETARLEEEEEGQLTGHLDPEGGRHLDFFHNIELPGFFLSRW</sequence>
<dbReference type="Proteomes" id="UP000314294">
    <property type="component" value="Unassembled WGS sequence"/>
</dbReference>
<organism evidence="2 3">
    <name type="scientific">Liparis tanakae</name>
    <name type="common">Tanaka's snailfish</name>
    <dbReference type="NCBI Taxonomy" id="230148"/>
    <lineage>
        <taxon>Eukaryota</taxon>
        <taxon>Metazoa</taxon>
        <taxon>Chordata</taxon>
        <taxon>Craniata</taxon>
        <taxon>Vertebrata</taxon>
        <taxon>Euteleostomi</taxon>
        <taxon>Actinopterygii</taxon>
        <taxon>Neopterygii</taxon>
        <taxon>Teleostei</taxon>
        <taxon>Neoteleostei</taxon>
        <taxon>Acanthomorphata</taxon>
        <taxon>Eupercaria</taxon>
        <taxon>Perciformes</taxon>
        <taxon>Cottioidei</taxon>
        <taxon>Cottales</taxon>
        <taxon>Liparidae</taxon>
        <taxon>Liparis</taxon>
    </lineage>
</organism>
<evidence type="ECO:0000313" key="2">
    <source>
        <dbReference type="EMBL" id="TNN68641.1"/>
    </source>
</evidence>
<name>A0A4Z2HSW2_9TELE</name>
<feature type="region of interest" description="Disordered" evidence="1">
    <location>
        <begin position="117"/>
        <end position="145"/>
    </location>
</feature>
<dbReference type="FunFam" id="1.20.5.340:FF:000049">
    <property type="entry name" value="NHS-like protein 1"/>
    <property type="match status" value="1"/>
</dbReference>
<accession>A0A4Z2HSW2</accession>
<dbReference type="PANTHER" id="PTHR23039">
    <property type="entry name" value="NANCE-HORAN SYNDROME PROTEIN"/>
    <property type="match status" value="1"/>
</dbReference>
<dbReference type="Gene3D" id="1.20.5.340">
    <property type="match status" value="1"/>
</dbReference>
<reference evidence="2 3" key="1">
    <citation type="submission" date="2019-03" db="EMBL/GenBank/DDBJ databases">
        <title>First draft genome of Liparis tanakae, snailfish: a comprehensive survey of snailfish specific genes.</title>
        <authorList>
            <person name="Kim W."/>
            <person name="Song I."/>
            <person name="Jeong J.-H."/>
            <person name="Kim D."/>
            <person name="Kim S."/>
            <person name="Ryu S."/>
            <person name="Song J.Y."/>
            <person name="Lee S.K."/>
        </authorList>
    </citation>
    <scope>NUCLEOTIDE SEQUENCE [LARGE SCALE GENOMIC DNA]</scope>
    <source>
        <tissue evidence="2">Muscle</tissue>
    </source>
</reference>
<proteinExistence type="predicted"/>
<dbReference type="GO" id="GO:0030154">
    <property type="term" value="P:cell differentiation"/>
    <property type="evidence" value="ECO:0007669"/>
    <property type="project" value="TreeGrafter"/>
</dbReference>
<dbReference type="OrthoDB" id="8965057at2759"/>